<evidence type="ECO:0000256" key="1">
    <source>
        <dbReference type="ARBA" id="ARBA00022729"/>
    </source>
</evidence>
<dbReference type="FunFam" id="3.15.10.30:FF:000001">
    <property type="entry name" value="Takeout-like protein 1"/>
    <property type="match status" value="1"/>
</dbReference>
<feature type="chain" id="PRO_5043598557" description="Takeout" evidence="4">
    <location>
        <begin position="18"/>
        <end position="246"/>
    </location>
</feature>
<dbReference type="InterPro" id="IPR038606">
    <property type="entry name" value="To_sf"/>
</dbReference>
<comment type="caution">
    <text evidence="5">The sequence shown here is derived from an EMBL/GenBank/DDBJ whole genome shotgun (WGS) entry which is preliminary data.</text>
</comment>
<evidence type="ECO:0000256" key="4">
    <source>
        <dbReference type="SAM" id="SignalP"/>
    </source>
</evidence>
<dbReference type="GO" id="GO:0005615">
    <property type="term" value="C:extracellular space"/>
    <property type="evidence" value="ECO:0007669"/>
    <property type="project" value="TreeGrafter"/>
</dbReference>
<dbReference type="Pfam" id="PF06585">
    <property type="entry name" value="JHBP"/>
    <property type="match status" value="1"/>
</dbReference>
<dbReference type="GO" id="GO:0007623">
    <property type="term" value="P:circadian rhythm"/>
    <property type="evidence" value="ECO:0007669"/>
    <property type="project" value="UniProtKB-ARBA"/>
</dbReference>
<dbReference type="EMBL" id="JARGDH010000001">
    <property type="protein sequence ID" value="KAL0281498.1"/>
    <property type="molecule type" value="Genomic_DNA"/>
</dbReference>
<dbReference type="InterPro" id="IPR010562">
    <property type="entry name" value="Haemolymph_juvenile_hormone-bd"/>
</dbReference>
<proteinExistence type="inferred from homology"/>
<evidence type="ECO:0000256" key="2">
    <source>
        <dbReference type="ARBA" id="ARBA00023108"/>
    </source>
</evidence>
<protein>
    <recommendedName>
        <fullName evidence="6">Takeout</fullName>
    </recommendedName>
</protein>
<dbReference type="AlphaFoldDB" id="A0AAW2IIT5"/>
<sequence length="246" mass="27199">MKVIVVLLLGFAAVTYARRLPSYIPICKQSDPDYSGCIKKAMTAVQPYLAKGIKELNIPALEPLVVPMVKLEQGTGAVNYRANLKDIKIYGLTKFSVDQLMVDFIGAKAFLARIDLPEITLLSDYEISGNVLVLPIQGNGEMSANLTNCKADIMLMVEPMQKKGKEYMHVKEVKTKLHFGEARANFDNLFNGNSVLGMTTNNFLNENAKDILNEIKPAIEAVTNMLGEDIINKIFKSAPANELFPQ</sequence>
<evidence type="ECO:0000256" key="3">
    <source>
        <dbReference type="ARBA" id="ARBA00060902"/>
    </source>
</evidence>
<name>A0AAW2IIT5_9NEOP</name>
<comment type="similarity">
    <text evidence="3">Belongs to the TO family.</text>
</comment>
<organism evidence="5">
    <name type="scientific">Menopon gallinae</name>
    <name type="common">poultry shaft louse</name>
    <dbReference type="NCBI Taxonomy" id="328185"/>
    <lineage>
        <taxon>Eukaryota</taxon>
        <taxon>Metazoa</taxon>
        <taxon>Ecdysozoa</taxon>
        <taxon>Arthropoda</taxon>
        <taxon>Hexapoda</taxon>
        <taxon>Insecta</taxon>
        <taxon>Pterygota</taxon>
        <taxon>Neoptera</taxon>
        <taxon>Paraneoptera</taxon>
        <taxon>Psocodea</taxon>
        <taxon>Troctomorpha</taxon>
        <taxon>Phthiraptera</taxon>
        <taxon>Amblycera</taxon>
        <taxon>Menoponidae</taxon>
        <taxon>Menopon</taxon>
    </lineage>
</organism>
<dbReference type="Gene3D" id="3.15.10.30">
    <property type="entry name" value="Haemolymph juvenile hormone binding protein"/>
    <property type="match status" value="1"/>
</dbReference>
<evidence type="ECO:0000313" key="5">
    <source>
        <dbReference type="EMBL" id="KAL0281498.1"/>
    </source>
</evidence>
<dbReference type="PANTHER" id="PTHR11008">
    <property type="entry name" value="PROTEIN TAKEOUT-LIKE PROTEIN"/>
    <property type="match status" value="1"/>
</dbReference>
<keyword evidence="1 4" id="KW-0732">Signal</keyword>
<gene>
    <name evidence="5" type="ORF">PYX00_002470</name>
</gene>
<feature type="signal peptide" evidence="4">
    <location>
        <begin position="1"/>
        <end position="17"/>
    </location>
</feature>
<reference evidence="5" key="1">
    <citation type="journal article" date="2024" name="Gigascience">
        <title>Chromosome-level genome of the poultry shaft louse Menopon gallinae provides insight into the host-switching and adaptive evolution of parasitic lice.</title>
        <authorList>
            <person name="Xu Y."/>
            <person name="Ma L."/>
            <person name="Liu S."/>
            <person name="Liang Y."/>
            <person name="Liu Q."/>
            <person name="He Z."/>
            <person name="Tian L."/>
            <person name="Duan Y."/>
            <person name="Cai W."/>
            <person name="Li H."/>
            <person name="Song F."/>
        </authorList>
    </citation>
    <scope>NUCLEOTIDE SEQUENCE</scope>
    <source>
        <strain evidence="5">Cailab_2023a</strain>
    </source>
</reference>
<keyword evidence="2" id="KW-0090">Biological rhythms</keyword>
<dbReference type="PANTHER" id="PTHR11008:SF41">
    <property type="entry name" value="RE70318P"/>
    <property type="match status" value="1"/>
</dbReference>
<dbReference type="SMART" id="SM00700">
    <property type="entry name" value="JHBP"/>
    <property type="match status" value="1"/>
</dbReference>
<evidence type="ECO:0008006" key="6">
    <source>
        <dbReference type="Google" id="ProtNLM"/>
    </source>
</evidence>
<accession>A0AAW2IIT5</accession>